<keyword evidence="3" id="KW-0732">Signal</keyword>
<dbReference type="EMBL" id="CALNXK010000275">
    <property type="protein sequence ID" value="CAH3180367.1"/>
    <property type="molecule type" value="Genomic_DNA"/>
</dbReference>
<protein>
    <recommendedName>
        <fullName evidence="4">SRCR domain-containing protein</fullName>
    </recommendedName>
</protein>
<dbReference type="PROSITE" id="PS00420">
    <property type="entry name" value="SRCR_1"/>
    <property type="match status" value="1"/>
</dbReference>
<feature type="chain" id="PRO_5046732640" description="SRCR domain-containing protein" evidence="3">
    <location>
        <begin position="20"/>
        <end position="359"/>
    </location>
</feature>
<feature type="disulfide bond" evidence="2">
    <location>
        <begin position="167"/>
        <end position="231"/>
    </location>
</feature>
<evidence type="ECO:0000313" key="5">
    <source>
        <dbReference type="EMBL" id="CAH3180367.1"/>
    </source>
</evidence>
<dbReference type="Pfam" id="PF00530">
    <property type="entry name" value="SRCR"/>
    <property type="match status" value="1"/>
</dbReference>
<feature type="disulfide bond" evidence="2">
    <location>
        <begin position="211"/>
        <end position="221"/>
    </location>
</feature>
<sequence length="359" mass="40412">MDNFLAFALLLSVFTLSDSFKWSVQPPTEVRRGSPAILEWTVSLNREETEKANLFSLIVLEREMFLYSNRWQIMAVKVFSGGAFQEVGNKDTFNIIPGSDMKLKLNNVTDTDGTRFRCTFLSSFAAPKSIIQVDIKDLPIAVRLVGGTTPNKGRVEVYRYGYWGSICRDGWNLPDASVVCRMLGYSGAWSATCCSEYQGGTGPVWLSGLNCNGREESLSECSHRGWGVTNCDHTKDAEIICHSPPTDKPLPHYSKETTISPSSSYVVSSSSVASTTPAALKIQAIGRTNDIPSVTRYNLPDRLPISKYKPWSYKLGSYMTNILLRFFYPLTNIVFNRPILRLYLRVYCYFCIQKLCFNF</sequence>
<proteinExistence type="predicted"/>
<evidence type="ECO:0000256" key="2">
    <source>
        <dbReference type="PROSITE-ProRule" id="PRU00196"/>
    </source>
</evidence>
<feature type="domain" description="SRCR" evidence="4">
    <location>
        <begin position="142"/>
        <end position="242"/>
    </location>
</feature>
<dbReference type="Gene3D" id="3.10.250.10">
    <property type="entry name" value="SRCR-like domain"/>
    <property type="match status" value="1"/>
</dbReference>
<dbReference type="SMART" id="SM00202">
    <property type="entry name" value="SR"/>
    <property type="match status" value="1"/>
</dbReference>
<evidence type="ECO:0000259" key="4">
    <source>
        <dbReference type="PROSITE" id="PS50287"/>
    </source>
</evidence>
<organism evidence="5 6">
    <name type="scientific">Porites lobata</name>
    <dbReference type="NCBI Taxonomy" id="104759"/>
    <lineage>
        <taxon>Eukaryota</taxon>
        <taxon>Metazoa</taxon>
        <taxon>Cnidaria</taxon>
        <taxon>Anthozoa</taxon>
        <taxon>Hexacorallia</taxon>
        <taxon>Scleractinia</taxon>
        <taxon>Fungiina</taxon>
        <taxon>Poritidae</taxon>
        <taxon>Porites</taxon>
    </lineage>
</organism>
<evidence type="ECO:0000256" key="1">
    <source>
        <dbReference type="ARBA" id="ARBA00023157"/>
    </source>
</evidence>
<dbReference type="InterPro" id="IPR036772">
    <property type="entry name" value="SRCR-like_dom_sf"/>
</dbReference>
<accession>A0ABN8RSC7</accession>
<keyword evidence="6" id="KW-1185">Reference proteome</keyword>
<evidence type="ECO:0000313" key="6">
    <source>
        <dbReference type="Proteomes" id="UP001159405"/>
    </source>
</evidence>
<dbReference type="PANTHER" id="PTHR48071">
    <property type="entry name" value="SRCR DOMAIN-CONTAINING PROTEIN"/>
    <property type="match status" value="1"/>
</dbReference>
<dbReference type="SUPFAM" id="SSF56487">
    <property type="entry name" value="SRCR-like"/>
    <property type="match status" value="1"/>
</dbReference>
<dbReference type="PANTHER" id="PTHR48071:SF18">
    <property type="entry name" value="DELETED IN MALIGNANT BRAIN TUMORS 1 PROTEIN-RELATED"/>
    <property type="match status" value="1"/>
</dbReference>
<gene>
    <name evidence="5" type="ORF">PLOB_00023298</name>
</gene>
<feature type="disulfide bond" evidence="2">
    <location>
        <begin position="180"/>
        <end position="241"/>
    </location>
</feature>
<dbReference type="Proteomes" id="UP001159405">
    <property type="component" value="Unassembled WGS sequence"/>
</dbReference>
<dbReference type="PRINTS" id="PR00258">
    <property type="entry name" value="SPERACTRCPTR"/>
</dbReference>
<feature type="signal peptide" evidence="3">
    <location>
        <begin position="1"/>
        <end position="19"/>
    </location>
</feature>
<evidence type="ECO:0000256" key="3">
    <source>
        <dbReference type="SAM" id="SignalP"/>
    </source>
</evidence>
<name>A0ABN8RSC7_9CNID</name>
<comment type="caution">
    <text evidence="5">The sequence shown here is derived from an EMBL/GenBank/DDBJ whole genome shotgun (WGS) entry which is preliminary data.</text>
</comment>
<dbReference type="PROSITE" id="PS50287">
    <property type="entry name" value="SRCR_2"/>
    <property type="match status" value="1"/>
</dbReference>
<reference evidence="5 6" key="1">
    <citation type="submission" date="2022-05" db="EMBL/GenBank/DDBJ databases">
        <authorList>
            <consortium name="Genoscope - CEA"/>
            <person name="William W."/>
        </authorList>
    </citation>
    <scope>NUCLEOTIDE SEQUENCE [LARGE SCALE GENOMIC DNA]</scope>
</reference>
<keyword evidence="1 2" id="KW-1015">Disulfide bond</keyword>
<dbReference type="InterPro" id="IPR001190">
    <property type="entry name" value="SRCR"/>
</dbReference>